<accession>A0ABD7GAJ6</accession>
<reference evidence="3" key="2">
    <citation type="submission" date="2018-02" db="EMBL/GenBank/DDBJ databases">
        <title>Phenotypic characterization and whole genome analysis of multidrug-resistant, extended-spectrum beta-lactamase-producing bacteria isolated from dogs in Germany.</title>
        <authorList>
            <person name="Williamson C."/>
        </authorList>
    </citation>
    <scope>NUCLEOTIDE SEQUENCE [LARGE SCALE GENOMIC DNA]</scope>
    <source>
        <strain evidence="3">AFG_SD03_1510_Ahy_093</strain>
    </source>
</reference>
<proteinExistence type="predicted"/>
<dbReference type="AlphaFoldDB" id="A0ABD7GAJ6"/>
<feature type="compositionally biased region" description="Gly residues" evidence="1">
    <location>
        <begin position="1"/>
        <end position="10"/>
    </location>
</feature>
<feature type="region of interest" description="Disordered" evidence="1">
    <location>
        <begin position="1"/>
        <end position="22"/>
    </location>
</feature>
<gene>
    <name evidence="2" type="ORF">C6C11_06500</name>
</gene>
<dbReference type="InterPro" id="IPR010282">
    <property type="entry name" value="Uncharacterised_HutD/Ves"/>
</dbReference>
<reference evidence="2 3" key="1">
    <citation type="journal article" date="2018" name="PLoS ONE">
        <title>Phenotypic characterization and whole genome analysis of extended-spectrum beta-lactamase-producing bacteria isolated from dogs in Germany.</title>
        <authorList>
            <person name="Boehmer T."/>
            <person name="Vogler A.J."/>
            <person name="Thomas A."/>
            <person name="Sauer S."/>
            <person name="Hergenroether M."/>
            <person name="Straubinger R.K."/>
            <person name="Birdsell D."/>
            <person name="Keim P."/>
            <person name="Sahl J.W."/>
            <person name="Williamson C.H."/>
            <person name="Riehm J.M."/>
        </authorList>
    </citation>
    <scope>NUCLEOTIDE SEQUENCE [LARGE SCALE GENOMIC DNA]</scope>
    <source>
        <strain evidence="2 3">AFG_SD03_1510_Ahy_093</strain>
    </source>
</reference>
<dbReference type="Proteomes" id="UP000253075">
    <property type="component" value="Unassembled WGS sequence"/>
</dbReference>
<dbReference type="InterPro" id="IPR014710">
    <property type="entry name" value="RmlC-like_jellyroll"/>
</dbReference>
<dbReference type="Gene3D" id="2.60.120.10">
    <property type="entry name" value="Jelly Rolls"/>
    <property type="match status" value="1"/>
</dbReference>
<organism evidence="2 3">
    <name type="scientific">Aeromonas hydrophila</name>
    <dbReference type="NCBI Taxonomy" id="644"/>
    <lineage>
        <taxon>Bacteria</taxon>
        <taxon>Pseudomonadati</taxon>
        <taxon>Pseudomonadota</taxon>
        <taxon>Gammaproteobacteria</taxon>
        <taxon>Aeromonadales</taxon>
        <taxon>Aeromonadaceae</taxon>
        <taxon>Aeromonas</taxon>
    </lineage>
</organism>
<dbReference type="SUPFAM" id="SSF51182">
    <property type="entry name" value="RmlC-like cupins"/>
    <property type="match status" value="1"/>
</dbReference>
<dbReference type="PANTHER" id="PTHR37943:SF1">
    <property type="entry name" value="PROTEIN VES"/>
    <property type="match status" value="1"/>
</dbReference>
<comment type="caution">
    <text evidence="2">The sequence shown here is derived from an EMBL/GenBank/DDBJ whole genome shotgun (WGS) entry which is preliminary data.</text>
</comment>
<evidence type="ECO:0000256" key="1">
    <source>
        <dbReference type="SAM" id="MobiDB-lite"/>
    </source>
</evidence>
<evidence type="ECO:0000313" key="3">
    <source>
        <dbReference type="Proteomes" id="UP000253075"/>
    </source>
</evidence>
<dbReference type="CDD" id="cd20293">
    <property type="entry name" value="cupin_HutD_N"/>
    <property type="match status" value="1"/>
</dbReference>
<dbReference type="PANTHER" id="PTHR37943">
    <property type="entry name" value="PROTEIN VES"/>
    <property type="match status" value="1"/>
</dbReference>
<evidence type="ECO:0000313" key="2">
    <source>
        <dbReference type="EMBL" id="RCF51085.1"/>
    </source>
</evidence>
<protein>
    <recommendedName>
        <fullName evidence="4">HutD family protein</fullName>
    </recommendedName>
</protein>
<evidence type="ECO:0008006" key="4">
    <source>
        <dbReference type="Google" id="ProtNLM"/>
    </source>
</evidence>
<sequence length="209" mass="22640">MWSGGRGGITGPHDSPRSPPAEAPLITLIKESDQLKMPWKNKQGTTAQILISPAGTSLDRLDFAYRLSSAPIKGAGPFSKFPGYQRILLPISGAGFVLNGHPYATFEAAHFSGDDDTHCELLKKEVTDLGLIYDPARLSANVRVLNLPFPLTLTLEADKTYLCYLLSGQLTAAGYPMAVNETLLISGEQSIHFDCQKKSAIAFFTLLSK</sequence>
<name>A0ABD7GAJ6_AERHY</name>
<dbReference type="Pfam" id="PF05962">
    <property type="entry name" value="HutD"/>
    <property type="match status" value="1"/>
</dbReference>
<dbReference type="InterPro" id="IPR011051">
    <property type="entry name" value="RmlC_Cupin_sf"/>
</dbReference>
<dbReference type="EMBL" id="PUTQ01000007">
    <property type="protein sequence ID" value="RCF51085.1"/>
    <property type="molecule type" value="Genomic_DNA"/>
</dbReference>